<feature type="transmembrane region" description="Helical" evidence="7">
    <location>
        <begin position="344"/>
        <end position="368"/>
    </location>
</feature>
<dbReference type="GO" id="GO:0022857">
    <property type="term" value="F:transmembrane transporter activity"/>
    <property type="evidence" value="ECO:0007669"/>
    <property type="project" value="InterPro"/>
</dbReference>
<dbReference type="Gene3D" id="1.20.1250.20">
    <property type="entry name" value="MFS general substrate transporter like domains"/>
    <property type="match status" value="1"/>
</dbReference>
<protein>
    <submittedName>
        <fullName evidence="8">Unannotated protein</fullName>
    </submittedName>
</protein>
<dbReference type="SUPFAM" id="SSF103473">
    <property type="entry name" value="MFS general substrate transporter"/>
    <property type="match status" value="1"/>
</dbReference>
<feature type="transmembrane region" description="Helical" evidence="7">
    <location>
        <begin position="52"/>
        <end position="71"/>
    </location>
</feature>
<dbReference type="InterPro" id="IPR036259">
    <property type="entry name" value="MFS_trans_sf"/>
</dbReference>
<feature type="transmembrane region" description="Helical" evidence="7">
    <location>
        <begin position="20"/>
        <end position="40"/>
    </location>
</feature>
<evidence type="ECO:0000256" key="1">
    <source>
        <dbReference type="ARBA" id="ARBA00004651"/>
    </source>
</evidence>
<feature type="transmembrane region" description="Helical" evidence="7">
    <location>
        <begin position="246"/>
        <end position="266"/>
    </location>
</feature>
<gene>
    <name evidence="8" type="ORF">UFOPK3181_00791</name>
</gene>
<reference evidence="8" key="1">
    <citation type="submission" date="2020-05" db="EMBL/GenBank/DDBJ databases">
        <authorList>
            <person name="Chiriac C."/>
            <person name="Salcher M."/>
            <person name="Ghai R."/>
            <person name="Kavagutti S V."/>
        </authorList>
    </citation>
    <scope>NUCLEOTIDE SEQUENCE</scope>
</reference>
<evidence type="ECO:0000256" key="5">
    <source>
        <dbReference type="ARBA" id="ARBA00022989"/>
    </source>
</evidence>
<name>A0A6J7A9K6_9ZZZZ</name>
<dbReference type="EMBL" id="CAFABG010000055">
    <property type="protein sequence ID" value="CAB4829497.1"/>
    <property type="molecule type" value="Genomic_DNA"/>
</dbReference>
<accession>A0A6J7A9K6</accession>
<dbReference type="InterPro" id="IPR011701">
    <property type="entry name" value="MFS"/>
</dbReference>
<keyword evidence="5 7" id="KW-1133">Transmembrane helix</keyword>
<dbReference type="Pfam" id="PF07690">
    <property type="entry name" value="MFS_1"/>
    <property type="match status" value="1"/>
</dbReference>
<feature type="transmembrane region" description="Helical" evidence="7">
    <location>
        <begin position="170"/>
        <end position="194"/>
    </location>
</feature>
<feature type="transmembrane region" description="Helical" evidence="7">
    <location>
        <begin position="91"/>
        <end position="111"/>
    </location>
</feature>
<keyword evidence="4 7" id="KW-0812">Transmembrane</keyword>
<keyword evidence="3" id="KW-1003">Cell membrane</keyword>
<dbReference type="InterPro" id="IPR050171">
    <property type="entry name" value="MFS_Transporters"/>
</dbReference>
<evidence type="ECO:0000313" key="8">
    <source>
        <dbReference type="EMBL" id="CAB4829497.1"/>
    </source>
</evidence>
<evidence type="ECO:0000256" key="2">
    <source>
        <dbReference type="ARBA" id="ARBA00022448"/>
    </source>
</evidence>
<feature type="transmembrane region" description="Helical" evidence="7">
    <location>
        <begin position="310"/>
        <end position="332"/>
    </location>
</feature>
<feature type="transmembrane region" description="Helical" evidence="7">
    <location>
        <begin position="146"/>
        <end position="164"/>
    </location>
</feature>
<feature type="transmembrane region" description="Helical" evidence="7">
    <location>
        <begin position="374"/>
        <end position="393"/>
    </location>
</feature>
<dbReference type="PANTHER" id="PTHR23517">
    <property type="entry name" value="RESISTANCE PROTEIN MDTM, PUTATIVE-RELATED-RELATED"/>
    <property type="match status" value="1"/>
</dbReference>
<evidence type="ECO:0000256" key="6">
    <source>
        <dbReference type="ARBA" id="ARBA00023136"/>
    </source>
</evidence>
<keyword evidence="6 7" id="KW-0472">Membrane</keyword>
<feature type="transmembrane region" description="Helical" evidence="7">
    <location>
        <begin position="214"/>
        <end position="240"/>
    </location>
</feature>
<keyword evidence="2" id="KW-0813">Transport</keyword>
<evidence type="ECO:0000256" key="3">
    <source>
        <dbReference type="ARBA" id="ARBA00022475"/>
    </source>
</evidence>
<dbReference type="GO" id="GO:0005886">
    <property type="term" value="C:plasma membrane"/>
    <property type="evidence" value="ECO:0007669"/>
    <property type="project" value="UniProtKB-SubCell"/>
</dbReference>
<evidence type="ECO:0000256" key="4">
    <source>
        <dbReference type="ARBA" id="ARBA00022692"/>
    </source>
</evidence>
<organism evidence="8">
    <name type="scientific">freshwater metagenome</name>
    <dbReference type="NCBI Taxonomy" id="449393"/>
    <lineage>
        <taxon>unclassified sequences</taxon>
        <taxon>metagenomes</taxon>
        <taxon>ecological metagenomes</taxon>
    </lineage>
</organism>
<comment type="subcellular location">
    <subcellularLocation>
        <location evidence="1">Cell membrane</location>
        <topology evidence="1">Multi-pass membrane protein</topology>
    </subcellularLocation>
</comment>
<evidence type="ECO:0000256" key="7">
    <source>
        <dbReference type="SAM" id="Phobius"/>
    </source>
</evidence>
<feature type="transmembrane region" description="Helical" evidence="7">
    <location>
        <begin position="278"/>
        <end position="298"/>
    </location>
</feature>
<proteinExistence type="predicted"/>
<sequence length="399" mass="43466">MSSWLSKLIHEDPIIRKVSAAALIDRFGNGLLTSILVIYFSFVEGLGPSKTALALSIGAAAGLIMTIPAGHIVDRVGQRTVVVWSMTSNGLAMFALIFVHSFLWLVLVFAADSISNVFSRNGQLTLIARVGNAANAARNRAYTRSVNNLGIGLGSLGAGIALAINSANGYRIAIFLNACTFLIGALIYRTVPYFTPTLHEREKFDWSIFKDSRYLLVTIMAAFTNLHFMIQSIGIPIWIVKYTNAPRWWVSTLLLLNTVSVVLFQIKVSKRSKPLKDSANQYLLSGFLLAAACALYAFAEGPSAKIASSLLLGGMALHVMAELIISMIHWQISFDLADSTRQGAYYGIWTFGNGLSDIIGPTLITFALVSMGQMGWALLGLIFIVNVSFYRAIVLRPKS</sequence>
<dbReference type="AlphaFoldDB" id="A0A6J7A9K6"/>